<dbReference type="EMBL" id="MU866196">
    <property type="protein sequence ID" value="KAK4176444.1"/>
    <property type="molecule type" value="Genomic_DNA"/>
</dbReference>
<gene>
    <name evidence="1" type="ORF">QBC36DRAFT_352253</name>
</gene>
<reference evidence="1" key="2">
    <citation type="submission" date="2023-05" db="EMBL/GenBank/DDBJ databases">
        <authorList>
            <consortium name="Lawrence Berkeley National Laboratory"/>
            <person name="Steindorff A."/>
            <person name="Hensen N."/>
            <person name="Bonometti L."/>
            <person name="Westerberg I."/>
            <person name="Brannstrom I.O."/>
            <person name="Guillou S."/>
            <person name="Cros-Aarteil S."/>
            <person name="Calhoun S."/>
            <person name="Haridas S."/>
            <person name="Kuo A."/>
            <person name="Mondo S."/>
            <person name="Pangilinan J."/>
            <person name="Riley R."/>
            <person name="Labutti K."/>
            <person name="Andreopoulos B."/>
            <person name="Lipzen A."/>
            <person name="Chen C."/>
            <person name="Yanf M."/>
            <person name="Daum C."/>
            <person name="Ng V."/>
            <person name="Clum A."/>
            <person name="Ohm R."/>
            <person name="Martin F."/>
            <person name="Silar P."/>
            <person name="Natvig D."/>
            <person name="Lalanne C."/>
            <person name="Gautier V."/>
            <person name="Ament-Velasquez S.L."/>
            <person name="Kruys A."/>
            <person name="Hutchinson M.I."/>
            <person name="Powell A.J."/>
            <person name="Barry K."/>
            <person name="Miller A.N."/>
            <person name="Grigoriev I.V."/>
            <person name="Debuchy R."/>
            <person name="Gladieux P."/>
            <person name="Thoren M.H."/>
            <person name="Johannesson H."/>
        </authorList>
    </citation>
    <scope>NUCLEOTIDE SEQUENCE</scope>
    <source>
        <strain evidence="1">CBS 892.96</strain>
    </source>
</reference>
<comment type="caution">
    <text evidence="1">The sequence shown here is derived from an EMBL/GenBank/DDBJ whole genome shotgun (WGS) entry which is preliminary data.</text>
</comment>
<accession>A0AAN6W6S8</accession>
<proteinExistence type="predicted"/>
<dbReference type="InterPro" id="IPR036291">
    <property type="entry name" value="NAD(P)-bd_dom_sf"/>
</dbReference>
<evidence type="ECO:0000313" key="1">
    <source>
        <dbReference type="EMBL" id="KAK4176444.1"/>
    </source>
</evidence>
<dbReference type="PANTHER" id="PTHR45458">
    <property type="entry name" value="SHORT-CHAIN DEHYDROGENASE/REDUCTASE SDR"/>
    <property type="match status" value="1"/>
</dbReference>
<dbReference type="Proteomes" id="UP001302321">
    <property type="component" value="Unassembled WGS sequence"/>
</dbReference>
<sequence length="186" mass="20194">MARTALLIGANRGTGLNLARALAAKNWNVVASVRPQTKQANDPSVQEVRPPSFGDGPLDMLINIAGLGPQPGRWHEHSAGDLQEKFTTNAVVSDLDRVSDGWNLAYRVSKVALNMVTVTLAKEFQENGDNIAVIALNPGYVPTRMTNFHGPDDMDECIAGIVKVIENASMDQTGSFLDWRGNILPW</sequence>
<dbReference type="GO" id="GO:0016616">
    <property type="term" value="F:oxidoreductase activity, acting on the CH-OH group of donors, NAD or NADP as acceptor"/>
    <property type="evidence" value="ECO:0007669"/>
    <property type="project" value="TreeGrafter"/>
</dbReference>
<dbReference type="PANTHER" id="PTHR45458:SF1">
    <property type="entry name" value="SHORT CHAIN DEHYDROGENASE"/>
    <property type="match status" value="1"/>
</dbReference>
<dbReference type="SUPFAM" id="SSF51735">
    <property type="entry name" value="NAD(P)-binding Rossmann-fold domains"/>
    <property type="match status" value="1"/>
</dbReference>
<dbReference type="InterPro" id="IPR052184">
    <property type="entry name" value="SDR_enzymes"/>
</dbReference>
<protein>
    <submittedName>
        <fullName evidence="1">Uncharacterized protein</fullName>
    </submittedName>
</protein>
<evidence type="ECO:0000313" key="2">
    <source>
        <dbReference type="Proteomes" id="UP001302321"/>
    </source>
</evidence>
<dbReference type="Pfam" id="PF00106">
    <property type="entry name" value="adh_short"/>
    <property type="match status" value="1"/>
</dbReference>
<keyword evidence="2" id="KW-1185">Reference proteome</keyword>
<name>A0AAN6W6S8_9PEZI</name>
<dbReference type="InterPro" id="IPR002347">
    <property type="entry name" value="SDR_fam"/>
</dbReference>
<dbReference type="AlphaFoldDB" id="A0AAN6W6S8"/>
<dbReference type="PRINTS" id="PR00081">
    <property type="entry name" value="GDHRDH"/>
</dbReference>
<dbReference type="Gene3D" id="3.40.50.720">
    <property type="entry name" value="NAD(P)-binding Rossmann-like Domain"/>
    <property type="match status" value="2"/>
</dbReference>
<reference evidence="1" key="1">
    <citation type="journal article" date="2023" name="Mol. Phylogenet. Evol.">
        <title>Genome-scale phylogeny and comparative genomics of the fungal order Sordariales.</title>
        <authorList>
            <person name="Hensen N."/>
            <person name="Bonometti L."/>
            <person name="Westerberg I."/>
            <person name="Brannstrom I.O."/>
            <person name="Guillou S."/>
            <person name="Cros-Aarteil S."/>
            <person name="Calhoun S."/>
            <person name="Haridas S."/>
            <person name="Kuo A."/>
            <person name="Mondo S."/>
            <person name="Pangilinan J."/>
            <person name="Riley R."/>
            <person name="LaButti K."/>
            <person name="Andreopoulos B."/>
            <person name="Lipzen A."/>
            <person name="Chen C."/>
            <person name="Yan M."/>
            <person name="Daum C."/>
            <person name="Ng V."/>
            <person name="Clum A."/>
            <person name="Steindorff A."/>
            <person name="Ohm R.A."/>
            <person name="Martin F."/>
            <person name="Silar P."/>
            <person name="Natvig D.O."/>
            <person name="Lalanne C."/>
            <person name="Gautier V."/>
            <person name="Ament-Velasquez S.L."/>
            <person name="Kruys A."/>
            <person name="Hutchinson M.I."/>
            <person name="Powell A.J."/>
            <person name="Barry K."/>
            <person name="Miller A.N."/>
            <person name="Grigoriev I.V."/>
            <person name="Debuchy R."/>
            <person name="Gladieux P."/>
            <person name="Hiltunen Thoren M."/>
            <person name="Johannesson H."/>
        </authorList>
    </citation>
    <scope>NUCLEOTIDE SEQUENCE</scope>
    <source>
        <strain evidence="1">CBS 892.96</strain>
    </source>
</reference>
<organism evidence="1 2">
    <name type="scientific">Triangularia setosa</name>
    <dbReference type="NCBI Taxonomy" id="2587417"/>
    <lineage>
        <taxon>Eukaryota</taxon>
        <taxon>Fungi</taxon>
        <taxon>Dikarya</taxon>
        <taxon>Ascomycota</taxon>
        <taxon>Pezizomycotina</taxon>
        <taxon>Sordariomycetes</taxon>
        <taxon>Sordariomycetidae</taxon>
        <taxon>Sordariales</taxon>
        <taxon>Podosporaceae</taxon>
        <taxon>Triangularia</taxon>
    </lineage>
</organism>